<evidence type="ECO:0000313" key="1">
    <source>
        <dbReference type="EMBL" id="CAH1216023.1"/>
    </source>
</evidence>
<organism evidence="1 2">
    <name type="scientific">Paenibacillus auburnensis</name>
    <dbReference type="NCBI Taxonomy" id="2905649"/>
    <lineage>
        <taxon>Bacteria</taxon>
        <taxon>Bacillati</taxon>
        <taxon>Bacillota</taxon>
        <taxon>Bacilli</taxon>
        <taxon>Bacillales</taxon>
        <taxon>Paenibacillaceae</taxon>
        <taxon>Paenibacillus</taxon>
    </lineage>
</organism>
<dbReference type="Proteomes" id="UP000838324">
    <property type="component" value="Unassembled WGS sequence"/>
</dbReference>
<comment type="caution">
    <text evidence="1">The sequence shown here is derived from an EMBL/GenBank/DDBJ whole genome shotgun (WGS) entry which is preliminary data.</text>
</comment>
<keyword evidence="2" id="KW-1185">Reference proteome</keyword>
<proteinExistence type="predicted"/>
<evidence type="ECO:0000313" key="2">
    <source>
        <dbReference type="Proteomes" id="UP000838324"/>
    </source>
</evidence>
<name>A0ABN8GRG9_9BACL</name>
<reference evidence="1" key="1">
    <citation type="submission" date="2022-01" db="EMBL/GenBank/DDBJ databases">
        <authorList>
            <person name="Criscuolo A."/>
        </authorList>
    </citation>
    <scope>NUCLEOTIDE SEQUENCE</scope>
    <source>
        <strain evidence="1">CIP111892</strain>
    </source>
</reference>
<protein>
    <submittedName>
        <fullName evidence="1">Uncharacterized protein</fullName>
    </submittedName>
</protein>
<sequence length="180" mass="20340">MLHRRLRRTTPQLSVHLRHLLLPFIACNPYKYTKKPAVSIKRRQAVNLRGTTLVDIPDQPNFCCPLNIHSIVRQVHTVASASASTALTTLSRRLPVAVYERSGTICMPFNVPLERTSRFHRSAPGRVQVSFGCVAPTRSSLIPELSLLLPFIAFASLNWVDYTLPVQRMSIGGHRPFFQR</sequence>
<dbReference type="EMBL" id="CAKMMG010000007">
    <property type="protein sequence ID" value="CAH1216023.1"/>
    <property type="molecule type" value="Genomic_DNA"/>
</dbReference>
<accession>A0ABN8GRG9</accession>
<gene>
    <name evidence="1" type="ORF">PAECIP111892_04228</name>
</gene>